<sequence length="174" mass="19929">MNERKRQSSTEVQGYLKVVIDDDDEDVVSPKIFKEMENPADEPQNDLRKVGEDIDTGTSPDVSSTESDNLDKQFENFVFLKNKLKNCENRLADDIELKIKECIKKIEESVYVLNRFDVGFSHKEKADSSDSSRSRKNSVWPSLELVAMDLLEVAKNGQRLQQIEENLAQESNNN</sequence>
<feature type="region of interest" description="Disordered" evidence="1">
    <location>
        <begin position="32"/>
        <end position="68"/>
    </location>
</feature>
<reference evidence="2" key="1">
    <citation type="submission" date="2020-10" db="EMBL/GenBank/DDBJ databases">
        <authorList>
            <person name="Kikuchi T."/>
        </authorList>
    </citation>
    <scope>NUCLEOTIDE SEQUENCE</scope>
    <source>
        <strain evidence="2">NKZ352</strain>
    </source>
</reference>
<dbReference type="EMBL" id="CAJGYM010000155">
    <property type="protein sequence ID" value="CAD6199107.1"/>
    <property type="molecule type" value="Genomic_DNA"/>
</dbReference>
<keyword evidence="3" id="KW-1185">Reference proteome</keyword>
<dbReference type="AlphaFoldDB" id="A0A8S1HVR9"/>
<feature type="compositionally biased region" description="Polar residues" evidence="1">
    <location>
        <begin position="56"/>
        <end position="67"/>
    </location>
</feature>
<dbReference type="Proteomes" id="UP000835052">
    <property type="component" value="Unassembled WGS sequence"/>
</dbReference>
<evidence type="ECO:0000313" key="3">
    <source>
        <dbReference type="Proteomes" id="UP000835052"/>
    </source>
</evidence>
<accession>A0A8S1HVR9</accession>
<proteinExistence type="predicted"/>
<name>A0A8S1HVR9_9PELO</name>
<evidence type="ECO:0000256" key="1">
    <source>
        <dbReference type="SAM" id="MobiDB-lite"/>
    </source>
</evidence>
<comment type="caution">
    <text evidence="2">The sequence shown here is derived from an EMBL/GenBank/DDBJ whole genome shotgun (WGS) entry which is preliminary data.</text>
</comment>
<gene>
    <name evidence="2" type="ORF">CAUJ_LOCUS15011</name>
</gene>
<evidence type="ECO:0000313" key="2">
    <source>
        <dbReference type="EMBL" id="CAD6199107.1"/>
    </source>
</evidence>
<protein>
    <submittedName>
        <fullName evidence="2">Uncharacterized protein</fullName>
    </submittedName>
</protein>
<organism evidence="2 3">
    <name type="scientific">Caenorhabditis auriculariae</name>
    <dbReference type="NCBI Taxonomy" id="2777116"/>
    <lineage>
        <taxon>Eukaryota</taxon>
        <taxon>Metazoa</taxon>
        <taxon>Ecdysozoa</taxon>
        <taxon>Nematoda</taxon>
        <taxon>Chromadorea</taxon>
        <taxon>Rhabditida</taxon>
        <taxon>Rhabditina</taxon>
        <taxon>Rhabditomorpha</taxon>
        <taxon>Rhabditoidea</taxon>
        <taxon>Rhabditidae</taxon>
        <taxon>Peloderinae</taxon>
        <taxon>Caenorhabditis</taxon>
    </lineage>
</organism>